<dbReference type="KEGG" id="sfug:CNQ36_33410"/>
<dbReference type="AlphaFoldDB" id="A0A494V0S3"/>
<dbReference type="EMBL" id="CP023408">
    <property type="protein sequence ID" value="AYL40320.1"/>
    <property type="molecule type" value="Genomic_DNA"/>
</dbReference>
<feature type="transmembrane region" description="Helical" evidence="1">
    <location>
        <begin position="36"/>
        <end position="56"/>
    </location>
</feature>
<organism evidence="2 3">
    <name type="scientific">Streptomyces fungicidicus</name>
    <dbReference type="NCBI Taxonomy" id="68203"/>
    <lineage>
        <taxon>Bacteria</taxon>
        <taxon>Bacillati</taxon>
        <taxon>Actinomycetota</taxon>
        <taxon>Actinomycetes</taxon>
        <taxon>Kitasatosporales</taxon>
        <taxon>Streptomycetaceae</taxon>
        <taxon>Streptomyces</taxon>
    </lineage>
</organism>
<sequence>MRALKRRLDRSLTAQAVLIFALGVGVTALFRPEGPPIRWLVNSGIYTAVALVFLVVQRRRTSRATGADASEVADLNREIRHGEVPGDPDRRATMRRLVDGHLDQMERAARWLPYWLGFMGLIAVGMLVLGVTTGSLTYSLLLAAGLIVLCCGVLWMRRRSLDRLRRMRELLRSRSEQVA</sequence>
<keyword evidence="1" id="KW-1133">Transmembrane helix</keyword>
<geneLocation type="plasmid" evidence="2 3">
    <name>p1</name>
</geneLocation>
<reference evidence="2 3" key="1">
    <citation type="submission" date="2017-09" db="EMBL/GenBank/DDBJ databases">
        <authorList>
            <person name="Zhang H."/>
            <person name="Hu S."/>
            <person name="Xu J."/>
            <person name="He Z."/>
        </authorList>
    </citation>
    <scope>NUCLEOTIDE SEQUENCE [LARGE SCALE GENOMIC DNA]</scope>
    <source>
        <strain evidence="2 3">TXX3120</strain>
        <plasmid evidence="2 3">p1</plasmid>
    </source>
</reference>
<evidence type="ECO:0000313" key="2">
    <source>
        <dbReference type="EMBL" id="AYL40320.1"/>
    </source>
</evidence>
<accession>A0A494V0S3</accession>
<evidence type="ECO:0000313" key="3">
    <source>
        <dbReference type="Proteomes" id="UP000282170"/>
    </source>
</evidence>
<keyword evidence="2" id="KW-0614">Plasmid</keyword>
<name>A0A494V0S3_9ACTN</name>
<feature type="transmembrane region" description="Helical" evidence="1">
    <location>
        <begin position="136"/>
        <end position="156"/>
    </location>
</feature>
<feature type="transmembrane region" description="Helical" evidence="1">
    <location>
        <begin position="111"/>
        <end position="130"/>
    </location>
</feature>
<dbReference type="Proteomes" id="UP000282170">
    <property type="component" value="Plasmid p1"/>
</dbReference>
<proteinExistence type="predicted"/>
<evidence type="ECO:0000256" key="1">
    <source>
        <dbReference type="SAM" id="Phobius"/>
    </source>
</evidence>
<feature type="transmembrane region" description="Helical" evidence="1">
    <location>
        <begin position="12"/>
        <end position="30"/>
    </location>
</feature>
<keyword evidence="1" id="KW-0472">Membrane</keyword>
<gene>
    <name evidence="2" type="ORF">CNQ36_33410</name>
</gene>
<keyword evidence="1" id="KW-0812">Transmembrane</keyword>
<dbReference type="RefSeq" id="WP_004921312.1">
    <property type="nucleotide sequence ID" value="NZ_CP023408.1"/>
</dbReference>
<keyword evidence="3" id="KW-1185">Reference proteome</keyword>
<protein>
    <submittedName>
        <fullName evidence="2">Uncharacterized protein</fullName>
    </submittedName>
</protein>